<feature type="compositionally biased region" description="Basic residues" evidence="1">
    <location>
        <begin position="34"/>
        <end position="45"/>
    </location>
</feature>
<organism evidence="2">
    <name type="scientific">Lepeophtheirus salmonis</name>
    <name type="common">Salmon louse</name>
    <name type="synonym">Caligus salmonis</name>
    <dbReference type="NCBI Taxonomy" id="72036"/>
    <lineage>
        <taxon>Eukaryota</taxon>
        <taxon>Metazoa</taxon>
        <taxon>Ecdysozoa</taxon>
        <taxon>Arthropoda</taxon>
        <taxon>Crustacea</taxon>
        <taxon>Multicrustacea</taxon>
        <taxon>Hexanauplia</taxon>
        <taxon>Copepoda</taxon>
        <taxon>Siphonostomatoida</taxon>
        <taxon>Caligidae</taxon>
        <taxon>Lepeophtheirus</taxon>
    </lineage>
</organism>
<reference evidence="2" key="1">
    <citation type="submission" date="2014-05" db="EMBL/GenBank/DDBJ databases">
        <authorList>
            <person name="Chronopoulou M."/>
        </authorList>
    </citation>
    <scope>NUCLEOTIDE SEQUENCE</scope>
    <source>
        <tissue evidence="2">Whole organism</tissue>
    </source>
</reference>
<dbReference type="EMBL" id="HACA01008430">
    <property type="protein sequence ID" value="CDW25791.1"/>
    <property type="molecule type" value="Transcribed_RNA"/>
</dbReference>
<proteinExistence type="predicted"/>
<dbReference type="AlphaFoldDB" id="A0A0K2TJV2"/>
<evidence type="ECO:0000256" key="1">
    <source>
        <dbReference type="SAM" id="MobiDB-lite"/>
    </source>
</evidence>
<name>A0A0K2TJV2_LEPSM</name>
<protein>
    <submittedName>
        <fullName evidence="2">Uncharacterized protein</fullName>
    </submittedName>
</protein>
<evidence type="ECO:0000313" key="2">
    <source>
        <dbReference type="EMBL" id="CDW25791.1"/>
    </source>
</evidence>
<accession>A0A0K2TJV2</accession>
<sequence length="111" mass="12891">MENTSDNGKDEEAFGISQIQIIIPDKGTSEETPKKKKNKKKKRKDGSKDEKKKLPHSVVLARCLGTALKLVKHHEAQERQKIKDEDIRQKALEQKERMSQERPERFSRVIL</sequence>
<feature type="region of interest" description="Disordered" evidence="1">
    <location>
        <begin position="1"/>
        <end position="55"/>
    </location>
</feature>